<keyword evidence="8" id="KW-1185">Reference proteome</keyword>
<dbReference type="Proteomes" id="UP000198924">
    <property type="component" value="Unassembled WGS sequence"/>
</dbReference>
<feature type="transmembrane region" description="Helical" evidence="6">
    <location>
        <begin position="318"/>
        <end position="339"/>
    </location>
</feature>
<feature type="transmembrane region" description="Helical" evidence="6">
    <location>
        <begin position="278"/>
        <end position="298"/>
    </location>
</feature>
<proteinExistence type="predicted"/>
<evidence type="ECO:0000256" key="5">
    <source>
        <dbReference type="ARBA" id="ARBA00023136"/>
    </source>
</evidence>
<keyword evidence="4 6" id="KW-1133">Transmembrane helix</keyword>
<dbReference type="RefSeq" id="WP_091712735.1">
    <property type="nucleotide sequence ID" value="NZ_FOSH01000006.1"/>
</dbReference>
<evidence type="ECO:0000313" key="8">
    <source>
        <dbReference type="Proteomes" id="UP000198924"/>
    </source>
</evidence>
<dbReference type="InterPro" id="IPR050833">
    <property type="entry name" value="Poly_Biosynth_Transport"/>
</dbReference>
<feature type="transmembrane region" description="Helical" evidence="6">
    <location>
        <begin position="474"/>
        <end position="493"/>
    </location>
</feature>
<dbReference type="Pfam" id="PF13440">
    <property type="entry name" value="Polysacc_synt_3"/>
    <property type="match status" value="1"/>
</dbReference>
<evidence type="ECO:0000313" key="7">
    <source>
        <dbReference type="EMBL" id="SFK20744.1"/>
    </source>
</evidence>
<feature type="transmembrane region" description="Helical" evidence="6">
    <location>
        <begin position="45"/>
        <end position="73"/>
    </location>
</feature>
<keyword evidence="2" id="KW-1003">Cell membrane</keyword>
<feature type="transmembrane region" description="Helical" evidence="6">
    <location>
        <begin position="130"/>
        <end position="154"/>
    </location>
</feature>
<keyword evidence="5 6" id="KW-0472">Membrane</keyword>
<evidence type="ECO:0000256" key="3">
    <source>
        <dbReference type="ARBA" id="ARBA00022692"/>
    </source>
</evidence>
<organism evidence="7 8">
    <name type="scientific">Methylophaga sulfidovorans</name>
    <dbReference type="NCBI Taxonomy" id="45496"/>
    <lineage>
        <taxon>Bacteria</taxon>
        <taxon>Pseudomonadati</taxon>
        <taxon>Pseudomonadota</taxon>
        <taxon>Gammaproteobacteria</taxon>
        <taxon>Thiotrichales</taxon>
        <taxon>Piscirickettsiaceae</taxon>
        <taxon>Methylophaga</taxon>
    </lineage>
</organism>
<evidence type="ECO:0000256" key="6">
    <source>
        <dbReference type="SAM" id="Phobius"/>
    </source>
</evidence>
<feature type="transmembrane region" description="Helical" evidence="6">
    <location>
        <begin position="85"/>
        <end position="110"/>
    </location>
</feature>
<sequence length="524" mass="58744">MSGIEISKKIILINSLSSAISLLLSMSVLVWLQQYLLKHISASEYSLIPIVLSAMAFAPLMTTVLTGGLSRFVTVAYAKNDLEQINTICSTMFPILFLAGIVFLIVGWWIAWNIDTFLVIAPQYLLDAKIMLALMVFSTAVRLPLTVFLSGFMVRQKLVWQDLIDITCNLFRIALLFCLLFGLSAKALWVTVALVCSELLNLAISTPISLKLLPAQKVSFRKFKKTLAKEITAFGSWWFVGSLADVIKKAMDPLILNRFSTAFEVTVFYVSDLVPRTMIQILMPISKPFFPILAGMVATQDNVRLRNTYTRTARYHTWIVLMIAVPVVCFSTELMHLYLNGQYDKAGGVMAILMGVTIMNALNALGAAVALASGDMRGLSLRVIFIQITNLLLTFLFVVRYEQGAYGSAYASIIAVVILDVTLKWPFCRRLAHTPFIYWFKECLIPTFIPALPALLFCLFVKSEYDIDSWVKLISVSALSAFVYIVFIVKFGLRTQDKMDLMRMSQIDKVPEPMKKVLKLLAKS</sequence>
<reference evidence="8" key="1">
    <citation type="submission" date="2016-10" db="EMBL/GenBank/DDBJ databases">
        <authorList>
            <person name="Varghese N."/>
            <person name="Submissions S."/>
        </authorList>
    </citation>
    <scope>NUCLEOTIDE SEQUENCE [LARGE SCALE GENOMIC DNA]</scope>
    <source>
        <strain evidence="8">DSM 11578</strain>
    </source>
</reference>
<feature type="transmembrane region" description="Helical" evidence="6">
    <location>
        <begin position="405"/>
        <end position="423"/>
    </location>
</feature>
<dbReference type="EMBL" id="FOSH01000006">
    <property type="protein sequence ID" value="SFK20744.1"/>
    <property type="molecule type" value="Genomic_DNA"/>
</dbReference>
<gene>
    <name evidence="7" type="ORF">SAMN04488079_106154</name>
</gene>
<name>A0A1I3XMG0_9GAMM</name>
<feature type="transmembrane region" description="Helical" evidence="6">
    <location>
        <begin position="443"/>
        <end position="462"/>
    </location>
</feature>
<dbReference type="AlphaFoldDB" id="A0A1I3XMG0"/>
<dbReference type="GO" id="GO:0005886">
    <property type="term" value="C:plasma membrane"/>
    <property type="evidence" value="ECO:0007669"/>
    <property type="project" value="UniProtKB-SubCell"/>
</dbReference>
<dbReference type="OrthoDB" id="5365632at2"/>
<keyword evidence="3 6" id="KW-0812">Transmembrane</keyword>
<accession>A0A1I3XMG0</accession>
<dbReference type="STRING" id="45496.SAMN04488079_106154"/>
<protein>
    <submittedName>
        <fullName evidence="7">Membrane protein involved in the export of O-antigen and teichoic acid</fullName>
    </submittedName>
</protein>
<feature type="transmembrane region" description="Helical" evidence="6">
    <location>
        <begin position="379"/>
        <end position="399"/>
    </location>
</feature>
<dbReference type="PANTHER" id="PTHR30250:SF11">
    <property type="entry name" value="O-ANTIGEN TRANSPORTER-RELATED"/>
    <property type="match status" value="1"/>
</dbReference>
<feature type="transmembrane region" description="Helical" evidence="6">
    <location>
        <begin position="12"/>
        <end position="33"/>
    </location>
</feature>
<feature type="transmembrane region" description="Helical" evidence="6">
    <location>
        <begin position="351"/>
        <end position="372"/>
    </location>
</feature>
<evidence type="ECO:0000256" key="4">
    <source>
        <dbReference type="ARBA" id="ARBA00022989"/>
    </source>
</evidence>
<comment type="subcellular location">
    <subcellularLocation>
        <location evidence="1">Cell membrane</location>
        <topology evidence="1">Multi-pass membrane protein</topology>
    </subcellularLocation>
</comment>
<dbReference type="PANTHER" id="PTHR30250">
    <property type="entry name" value="PST FAMILY PREDICTED COLANIC ACID TRANSPORTER"/>
    <property type="match status" value="1"/>
</dbReference>
<evidence type="ECO:0000256" key="2">
    <source>
        <dbReference type="ARBA" id="ARBA00022475"/>
    </source>
</evidence>
<evidence type="ECO:0000256" key="1">
    <source>
        <dbReference type="ARBA" id="ARBA00004651"/>
    </source>
</evidence>